<dbReference type="RefSeq" id="WP_011324607.1">
    <property type="nucleotide sequence ID" value="NC_007429.1"/>
</dbReference>
<dbReference type="HOGENOM" id="CLU_1591630_0_0_0"/>
<evidence type="ECO:0000313" key="1">
    <source>
        <dbReference type="EMBL" id="AAX50413.1"/>
    </source>
</evidence>
<evidence type="ECO:0000313" key="2">
    <source>
        <dbReference type="Proteomes" id="UP000002532"/>
    </source>
</evidence>
<proteinExistence type="predicted"/>
<organism evidence="1 2">
    <name type="scientific">Chlamydia trachomatis serovar A (strain ATCC VR-571B / DSM 19440 / HAR-13)</name>
    <dbReference type="NCBI Taxonomy" id="315277"/>
    <lineage>
        <taxon>Bacteria</taxon>
        <taxon>Pseudomonadati</taxon>
        <taxon>Chlamydiota</taxon>
        <taxon>Chlamydiia</taxon>
        <taxon>Chlamydiales</taxon>
        <taxon>Chlamydiaceae</taxon>
        <taxon>Chlamydia/Chlamydophila group</taxon>
        <taxon>Chlamydia</taxon>
    </lineage>
</organism>
<dbReference type="Proteomes" id="UP000002532">
    <property type="component" value="Chromosome"/>
</dbReference>
<name>A0A0H2X0K8_CHLTA</name>
<dbReference type="EMBL" id="CP000051">
    <property type="protein sequence ID" value="AAX50413.1"/>
    <property type="molecule type" value="Genomic_DNA"/>
</dbReference>
<protein>
    <submittedName>
        <fullName evidence="1">Uncharacterized protein</fullName>
    </submittedName>
</protein>
<dbReference type="AlphaFoldDB" id="A0A0H2X0K8"/>
<reference evidence="1 2" key="1">
    <citation type="journal article" date="2005" name="Infect. Immun.">
        <title>Comparative genomic analysis of Chlamydia trachomatis oculotropic and genitotropic strains.</title>
        <authorList>
            <person name="Carlson J.H."/>
            <person name="Porcella S.F."/>
            <person name="McClarty G."/>
            <person name="Caldwell H.D."/>
        </authorList>
    </citation>
    <scope>NUCLEOTIDE SEQUENCE [LARGE SCALE GENOMIC DNA]</scope>
    <source>
        <strain evidence="2">ATCC VR-571B / DSM 19440 / HAR-13</strain>
    </source>
</reference>
<sequence>MTEQPHRLSEEARSIANEAKERLLKLNDKPELSRPYLVKGFLSKISRGISSKEAASKFSTAIVTSLLGYLWNHILQNKERILSADARDLEARSVLLDTKEILALCKYFAINRCTWLSSSSTQEEENLICQDIAKEMFSISLHALVEQQWIREYDLSVNNGSSYKLFF</sequence>
<gene>
    <name evidence="1" type="ordered locus">CTA_0169</name>
</gene>
<accession>A0A0H2X0K8</accession>
<dbReference type="KEGG" id="cta:CTA_0169"/>
<keyword evidence="2" id="KW-1185">Reference proteome</keyword>